<feature type="domain" description="GntR C-terminal" evidence="4">
    <location>
        <begin position="161"/>
        <end position="285"/>
    </location>
</feature>
<keyword evidence="1" id="KW-0805">Transcription regulation</keyword>
<name>A0A9X2HNU4_9SPHN</name>
<reference evidence="5" key="1">
    <citation type="submission" date="2022-05" db="EMBL/GenBank/DDBJ databases">
        <title>Sphingomonas sp. strain MG17 Genome sequencing and assembly.</title>
        <authorList>
            <person name="Kim I."/>
        </authorList>
    </citation>
    <scope>NUCLEOTIDE SEQUENCE</scope>
    <source>
        <strain evidence="5">MG17</strain>
    </source>
</reference>
<comment type="caution">
    <text evidence="5">The sequence shown here is derived from an EMBL/GenBank/DDBJ whole genome shotgun (WGS) entry which is preliminary data.</text>
</comment>
<protein>
    <submittedName>
        <fullName evidence="5">FCD domain-containing protein</fullName>
    </submittedName>
</protein>
<evidence type="ECO:0000313" key="5">
    <source>
        <dbReference type="EMBL" id="MCP3731044.1"/>
    </source>
</evidence>
<evidence type="ECO:0000256" key="2">
    <source>
        <dbReference type="ARBA" id="ARBA00023125"/>
    </source>
</evidence>
<evidence type="ECO:0000256" key="1">
    <source>
        <dbReference type="ARBA" id="ARBA00023015"/>
    </source>
</evidence>
<evidence type="ECO:0000256" key="3">
    <source>
        <dbReference type="ARBA" id="ARBA00023163"/>
    </source>
</evidence>
<gene>
    <name evidence="5" type="ORF">M9978_11455</name>
</gene>
<dbReference type="Pfam" id="PF00392">
    <property type="entry name" value="GntR"/>
    <property type="match status" value="1"/>
</dbReference>
<dbReference type="Proteomes" id="UP001139451">
    <property type="component" value="Unassembled WGS sequence"/>
</dbReference>
<keyword evidence="2" id="KW-0238">DNA-binding</keyword>
<dbReference type="PANTHER" id="PTHR43537">
    <property type="entry name" value="TRANSCRIPTIONAL REGULATOR, GNTR FAMILY"/>
    <property type="match status" value="1"/>
</dbReference>
<dbReference type="Gene3D" id="1.20.120.530">
    <property type="entry name" value="GntR ligand-binding domain-like"/>
    <property type="match status" value="1"/>
</dbReference>
<dbReference type="PANTHER" id="PTHR43537:SF49">
    <property type="entry name" value="TRANSCRIPTIONAL REGULATORY PROTEIN"/>
    <property type="match status" value="1"/>
</dbReference>
<accession>A0A9X2HNU4</accession>
<dbReference type="InterPro" id="IPR036390">
    <property type="entry name" value="WH_DNA-bd_sf"/>
</dbReference>
<dbReference type="SMART" id="SM00895">
    <property type="entry name" value="FCD"/>
    <property type="match status" value="1"/>
</dbReference>
<dbReference type="InterPro" id="IPR000524">
    <property type="entry name" value="Tscrpt_reg_HTH_GntR"/>
</dbReference>
<sequence>MSASKGNKLQFGLAQQIINLARVEGWSIGHRLTERALAEHFQVSRSPVRLALDLLVQRDVVARTESGRYELTVGPEQLDERPIGLPMGEVELLHDRILRDRFADELPAQVTETDLLRRYQTTRGTLMKVMLRLSNEGMVDRSQGHGWIFRRILNTVEAHIASYQMRMAIEPQAMRLPSFRIDRDRVQRMLDTHLRLRDSGESVDSTQEFELDAELHEAIVSFSGNEFFIEAIQRQNQLRRVAEYQLYYSDERMQSSHDGHIQILEALMEGDVELSAILMTKHLYMASRLVGIFEHESGKGLGPETAAP</sequence>
<dbReference type="SUPFAM" id="SSF46785">
    <property type="entry name" value="Winged helix' DNA-binding domain"/>
    <property type="match status" value="1"/>
</dbReference>
<dbReference type="InterPro" id="IPR011711">
    <property type="entry name" value="GntR_C"/>
</dbReference>
<dbReference type="GO" id="GO:0003677">
    <property type="term" value="F:DNA binding"/>
    <property type="evidence" value="ECO:0007669"/>
    <property type="project" value="UniProtKB-KW"/>
</dbReference>
<dbReference type="InterPro" id="IPR036388">
    <property type="entry name" value="WH-like_DNA-bd_sf"/>
</dbReference>
<dbReference type="InterPro" id="IPR008920">
    <property type="entry name" value="TF_FadR/GntR_C"/>
</dbReference>
<dbReference type="RefSeq" id="WP_254293263.1">
    <property type="nucleotide sequence ID" value="NZ_JAMLDX010000008.1"/>
</dbReference>
<dbReference type="Gene3D" id="1.10.10.10">
    <property type="entry name" value="Winged helix-like DNA-binding domain superfamily/Winged helix DNA-binding domain"/>
    <property type="match status" value="2"/>
</dbReference>
<dbReference type="AlphaFoldDB" id="A0A9X2HNU4"/>
<dbReference type="GO" id="GO:0003700">
    <property type="term" value="F:DNA-binding transcription factor activity"/>
    <property type="evidence" value="ECO:0007669"/>
    <property type="project" value="InterPro"/>
</dbReference>
<keyword evidence="3" id="KW-0804">Transcription</keyword>
<evidence type="ECO:0000259" key="4">
    <source>
        <dbReference type="SMART" id="SM00895"/>
    </source>
</evidence>
<dbReference type="Pfam" id="PF07729">
    <property type="entry name" value="FCD"/>
    <property type="match status" value="1"/>
</dbReference>
<dbReference type="EMBL" id="JAMLDX010000008">
    <property type="protein sequence ID" value="MCP3731044.1"/>
    <property type="molecule type" value="Genomic_DNA"/>
</dbReference>
<proteinExistence type="predicted"/>
<organism evidence="5 6">
    <name type="scientific">Sphingomonas tagetis</name>
    <dbReference type="NCBI Taxonomy" id="2949092"/>
    <lineage>
        <taxon>Bacteria</taxon>
        <taxon>Pseudomonadati</taxon>
        <taxon>Pseudomonadota</taxon>
        <taxon>Alphaproteobacteria</taxon>
        <taxon>Sphingomonadales</taxon>
        <taxon>Sphingomonadaceae</taxon>
        <taxon>Sphingomonas</taxon>
    </lineage>
</organism>
<dbReference type="SUPFAM" id="SSF48008">
    <property type="entry name" value="GntR ligand-binding domain-like"/>
    <property type="match status" value="1"/>
</dbReference>
<evidence type="ECO:0000313" key="6">
    <source>
        <dbReference type="Proteomes" id="UP001139451"/>
    </source>
</evidence>
<keyword evidence="6" id="KW-1185">Reference proteome</keyword>